<comment type="subcellular location">
    <subcellularLocation>
        <location evidence="1">Cell membrane</location>
        <topology evidence="1">Multi-pass membrane protein</topology>
    </subcellularLocation>
</comment>
<evidence type="ECO:0000256" key="7">
    <source>
        <dbReference type="ARBA" id="ARBA00023012"/>
    </source>
</evidence>
<evidence type="ECO:0000313" key="14">
    <source>
        <dbReference type="EMBL" id="QNF35119.1"/>
    </source>
</evidence>
<evidence type="ECO:0000256" key="6">
    <source>
        <dbReference type="ARBA" id="ARBA00022989"/>
    </source>
</evidence>
<feature type="repeat" description="TPR" evidence="9">
    <location>
        <begin position="160"/>
        <end position="193"/>
    </location>
</feature>
<evidence type="ECO:0000256" key="4">
    <source>
        <dbReference type="ARBA" id="ARBA00022692"/>
    </source>
</evidence>
<dbReference type="SMART" id="SM00387">
    <property type="entry name" value="HATPase_c"/>
    <property type="match status" value="1"/>
</dbReference>
<evidence type="ECO:0000259" key="13">
    <source>
        <dbReference type="PROSITE" id="PS50109"/>
    </source>
</evidence>
<feature type="chain" id="PRO_5028930051" evidence="12">
    <location>
        <begin position="24"/>
        <end position="653"/>
    </location>
</feature>
<dbReference type="RefSeq" id="WP_185271610.1">
    <property type="nucleotide sequence ID" value="NZ_CP055156.1"/>
</dbReference>
<keyword evidence="2" id="KW-1003">Cell membrane</keyword>
<keyword evidence="6 11" id="KW-1133">Transmembrane helix</keyword>
<proteinExistence type="predicted"/>
<accession>A0A7G7GD85</accession>
<dbReference type="SMART" id="SM00028">
    <property type="entry name" value="TPR"/>
    <property type="match status" value="7"/>
</dbReference>
<sequence length="653" mass="74115">MFLKHLGLTLIVSLLFCSFRVKAQDAALPLLLAGKNDTTKVNQLIKYADKLTDNQPQEALPILNKIVNLSNRLNYPDGTGAALYLIGYVHLSSGNYPVAMRYYRQAAANYRLSGNLRKIAKCQTSIGNVYGYLGKTDSCISHFISAIKILEENKYQPELSRTYLNLGIMYDNIEEHQKSIFYVKKALAISRELNDTFLLNRELAELSAAHRQLGNFKQAYAYAAESLRLSKAKGTDKSMLSTAYDTYSNACVDLKRYDEAISAGKEAIKYASEIGQNQLYISAAMGLAGAYKEKGEHRQAITLLEATLKKCQDNGNVMFLREVYRFLAEGNYALGNYRQAYQHYENFNRYEDTLANQENRKAIAEMEIKYQTAQKEKALTDKQLQITQKDLQLQRNQKFTLVSVAATLVAILVASLIYLNLRNKRRIYTRQLKEVQQQKEIQVLEALMQGEEKERSRISKDLHDGVAGMLAAVKMHVNSLSLQNALVLEQTVYRQALHLLDEASYEVRKTAHNLMPEMLMQHGLDEALRRYCQNISNDHTLVVQYDSWGEIKRYKESFELSVYRIVQELLNNIMKHSRADRAIVQLSQRNNILSTTIEDNGIGFNRQEMKSDGLGLRSLQSRVQAINGKLEVEAQAGSGVSAYLEFETSGLEV</sequence>
<evidence type="ECO:0000256" key="2">
    <source>
        <dbReference type="ARBA" id="ARBA00022475"/>
    </source>
</evidence>
<evidence type="ECO:0000256" key="1">
    <source>
        <dbReference type="ARBA" id="ARBA00004651"/>
    </source>
</evidence>
<keyword evidence="8 11" id="KW-0472">Membrane</keyword>
<dbReference type="PANTHER" id="PTHR24421">
    <property type="entry name" value="NITRATE/NITRITE SENSOR PROTEIN NARX-RELATED"/>
    <property type="match status" value="1"/>
</dbReference>
<dbReference type="GO" id="GO:0005886">
    <property type="term" value="C:plasma membrane"/>
    <property type="evidence" value="ECO:0007669"/>
    <property type="project" value="UniProtKB-SubCell"/>
</dbReference>
<evidence type="ECO:0000256" key="5">
    <source>
        <dbReference type="ARBA" id="ARBA00022777"/>
    </source>
</evidence>
<evidence type="ECO:0000313" key="15">
    <source>
        <dbReference type="Proteomes" id="UP000515237"/>
    </source>
</evidence>
<feature type="transmembrane region" description="Helical" evidence="11">
    <location>
        <begin position="399"/>
        <end position="421"/>
    </location>
</feature>
<dbReference type="Proteomes" id="UP000515237">
    <property type="component" value="Chromosome"/>
</dbReference>
<keyword evidence="12" id="KW-0732">Signal</keyword>
<keyword evidence="15" id="KW-1185">Reference proteome</keyword>
<dbReference type="PANTHER" id="PTHR24421:SF37">
    <property type="entry name" value="SENSOR HISTIDINE KINASE NARS"/>
    <property type="match status" value="1"/>
</dbReference>
<dbReference type="SUPFAM" id="SSF48452">
    <property type="entry name" value="TPR-like"/>
    <property type="match status" value="2"/>
</dbReference>
<dbReference type="Pfam" id="PF07730">
    <property type="entry name" value="HisKA_3"/>
    <property type="match status" value="1"/>
</dbReference>
<name>A0A7G7GD85_9BACT</name>
<keyword evidence="10" id="KW-0175">Coiled coil</keyword>
<dbReference type="Pfam" id="PF02518">
    <property type="entry name" value="HATPase_c"/>
    <property type="match status" value="1"/>
</dbReference>
<evidence type="ECO:0000256" key="8">
    <source>
        <dbReference type="ARBA" id="ARBA00023136"/>
    </source>
</evidence>
<dbReference type="InterPro" id="IPR005467">
    <property type="entry name" value="His_kinase_dom"/>
</dbReference>
<dbReference type="KEGG" id="aswu:HUW51_21245"/>
<dbReference type="Pfam" id="PF13424">
    <property type="entry name" value="TPR_12"/>
    <property type="match status" value="1"/>
</dbReference>
<keyword evidence="7" id="KW-0902">Two-component regulatory system</keyword>
<feature type="signal peptide" evidence="12">
    <location>
        <begin position="1"/>
        <end position="23"/>
    </location>
</feature>
<dbReference type="InterPro" id="IPR011990">
    <property type="entry name" value="TPR-like_helical_dom_sf"/>
</dbReference>
<dbReference type="Gene3D" id="1.25.40.10">
    <property type="entry name" value="Tetratricopeptide repeat domain"/>
    <property type="match status" value="2"/>
</dbReference>
<gene>
    <name evidence="14" type="ORF">HUW51_21245</name>
</gene>
<dbReference type="InterPro" id="IPR036890">
    <property type="entry name" value="HATPase_C_sf"/>
</dbReference>
<dbReference type="AlphaFoldDB" id="A0A7G7GD85"/>
<protein>
    <submittedName>
        <fullName evidence="14">Sensor histidine kinase</fullName>
    </submittedName>
</protein>
<keyword evidence="4 11" id="KW-0812">Transmembrane</keyword>
<reference evidence="14 15" key="1">
    <citation type="journal article" date="2018" name="Int. J. Syst. Evol. Microbiol.">
        <title>Adhaeribacter swui sp. nov., isolated from wet mud.</title>
        <authorList>
            <person name="Kim D.U."/>
            <person name="Kim K.W."/>
            <person name="Kang M.S."/>
            <person name="Kim J.Y."/>
            <person name="Jang J.H."/>
            <person name="Kim M.K."/>
        </authorList>
    </citation>
    <scope>NUCLEOTIDE SEQUENCE [LARGE SCALE GENOMIC DNA]</scope>
    <source>
        <strain evidence="14 15">KCTC 52873</strain>
    </source>
</reference>
<dbReference type="Gene3D" id="3.30.565.10">
    <property type="entry name" value="Histidine kinase-like ATPase, C-terminal domain"/>
    <property type="match status" value="1"/>
</dbReference>
<evidence type="ECO:0000256" key="3">
    <source>
        <dbReference type="ARBA" id="ARBA00022679"/>
    </source>
</evidence>
<feature type="coiled-coil region" evidence="10">
    <location>
        <begin position="418"/>
        <end position="461"/>
    </location>
</feature>
<dbReference type="InterPro" id="IPR003594">
    <property type="entry name" value="HATPase_dom"/>
</dbReference>
<dbReference type="InterPro" id="IPR019734">
    <property type="entry name" value="TPR_rpt"/>
</dbReference>
<dbReference type="EMBL" id="CP055156">
    <property type="protein sequence ID" value="QNF35119.1"/>
    <property type="molecule type" value="Genomic_DNA"/>
</dbReference>
<dbReference type="PROSITE" id="PS50005">
    <property type="entry name" value="TPR"/>
    <property type="match status" value="1"/>
</dbReference>
<keyword evidence="5 14" id="KW-0418">Kinase</keyword>
<dbReference type="InterPro" id="IPR050482">
    <property type="entry name" value="Sensor_HK_TwoCompSys"/>
</dbReference>
<keyword evidence="9" id="KW-0802">TPR repeat</keyword>
<feature type="coiled-coil region" evidence="10">
    <location>
        <begin position="347"/>
        <end position="383"/>
    </location>
</feature>
<evidence type="ECO:0000256" key="10">
    <source>
        <dbReference type="SAM" id="Coils"/>
    </source>
</evidence>
<dbReference type="GO" id="GO:0000155">
    <property type="term" value="F:phosphorelay sensor kinase activity"/>
    <property type="evidence" value="ECO:0007669"/>
    <property type="project" value="InterPro"/>
</dbReference>
<feature type="domain" description="Histidine kinase" evidence="13">
    <location>
        <begin position="562"/>
        <end position="650"/>
    </location>
</feature>
<dbReference type="InterPro" id="IPR011712">
    <property type="entry name" value="Sig_transdc_His_kin_sub3_dim/P"/>
</dbReference>
<dbReference type="SUPFAM" id="SSF55874">
    <property type="entry name" value="ATPase domain of HSP90 chaperone/DNA topoisomerase II/histidine kinase"/>
    <property type="match status" value="1"/>
</dbReference>
<keyword evidence="3" id="KW-0808">Transferase</keyword>
<evidence type="ECO:0000256" key="11">
    <source>
        <dbReference type="SAM" id="Phobius"/>
    </source>
</evidence>
<evidence type="ECO:0000256" key="9">
    <source>
        <dbReference type="PROSITE-ProRule" id="PRU00339"/>
    </source>
</evidence>
<dbReference type="CDD" id="cd16917">
    <property type="entry name" value="HATPase_UhpB-NarQ-NarX-like"/>
    <property type="match status" value="1"/>
</dbReference>
<evidence type="ECO:0000256" key="12">
    <source>
        <dbReference type="SAM" id="SignalP"/>
    </source>
</evidence>
<dbReference type="GO" id="GO:0046983">
    <property type="term" value="F:protein dimerization activity"/>
    <property type="evidence" value="ECO:0007669"/>
    <property type="project" value="InterPro"/>
</dbReference>
<dbReference type="PROSITE" id="PS50109">
    <property type="entry name" value="HIS_KIN"/>
    <property type="match status" value="1"/>
</dbReference>
<organism evidence="14 15">
    <name type="scientific">Adhaeribacter swui</name>
    <dbReference type="NCBI Taxonomy" id="2086471"/>
    <lineage>
        <taxon>Bacteria</taxon>
        <taxon>Pseudomonadati</taxon>
        <taxon>Bacteroidota</taxon>
        <taxon>Cytophagia</taxon>
        <taxon>Cytophagales</taxon>
        <taxon>Hymenobacteraceae</taxon>
        <taxon>Adhaeribacter</taxon>
    </lineage>
</organism>
<dbReference type="Gene3D" id="1.20.5.1930">
    <property type="match status" value="1"/>
</dbReference>